<dbReference type="InterPro" id="IPR036249">
    <property type="entry name" value="Thioredoxin-like_sf"/>
</dbReference>
<dbReference type="GO" id="GO:0036503">
    <property type="term" value="P:ERAD pathway"/>
    <property type="evidence" value="ECO:0007669"/>
    <property type="project" value="TreeGrafter"/>
</dbReference>
<feature type="compositionally biased region" description="Polar residues" evidence="1">
    <location>
        <begin position="13"/>
        <end position="25"/>
    </location>
</feature>
<dbReference type="GO" id="GO:0044695">
    <property type="term" value="C:Dsc E3 ubiquitin ligase complex"/>
    <property type="evidence" value="ECO:0007669"/>
    <property type="project" value="EnsemblFungi"/>
</dbReference>
<dbReference type="KEGG" id="tbl:TBLA_0B09480"/>
<reference evidence="4 5" key="1">
    <citation type="journal article" date="2011" name="Proc. Natl. Acad. Sci. U.S.A.">
        <title>Evolutionary erosion of yeast sex chromosomes by mating-type switching accidents.</title>
        <authorList>
            <person name="Gordon J.L."/>
            <person name="Armisen D."/>
            <person name="Proux-Wera E."/>
            <person name="Oheigeartaigh S.S."/>
            <person name="Byrne K.P."/>
            <person name="Wolfe K.H."/>
        </authorList>
    </citation>
    <scope>NUCLEOTIDE SEQUENCE [LARGE SCALE GENOMIC DNA]</scope>
    <source>
        <strain evidence="5">ATCC 34711 / CBS 6284 / DSM 70876 / NBRC 10599 / NRRL Y-10934 / UCD 77-7</strain>
    </source>
</reference>
<dbReference type="CDD" id="cd01767">
    <property type="entry name" value="UBX"/>
    <property type="match status" value="1"/>
</dbReference>
<dbReference type="eggNOG" id="KOG1363">
    <property type="taxonomic scope" value="Eukaryota"/>
</dbReference>
<dbReference type="AlphaFoldDB" id="I2H063"/>
<dbReference type="GO" id="GO:0140624">
    <property type="term" value="P:EGAD pathway"/>
    <property type="evidence" value="ECO:0007669"/>
    <property type="project" value="EnsemblFungi"/>
</dbReference>
<dbReference type="InterPro" id="IPR001012">
    <property type="entry name" value="UBX_dom"/>
</dbReference>
<accession>I2H063</accession>
<dbReference type="HOGENOM" id="CLU_020031_0_0_1"/>
<dbReference type="InterPro" id="IPR006577">
    <property type="entry name" value="UAS"/>
</dbReference>
<dbReference type="STRING" id="1071380.I2H063"/>
<evidence type="ECO:0000256" key="1">
    <source>
        <dbReference type="SAM" id="MobiDB-lite"/>
    </source>
</evidence>
<dbReference type="PANTHER" id="PTHR23322:SF103">
    <property type="entry name" value="UBX DOMAIN-CONTAINING PROTEIN 3"/>
    <property type="match status" value="1"/>
</dbReference>
<keyword evidence="5" id="KW-1185">Reference proteome</keyword>
<dbReference type="GO" id="GO:0072583">
    <property type="term" value="P:clathrin-dependent endocytosis"/>
    <property type="evidence" value="ECO:0007669"/>
    <property type="project" value="EnsemblFungi"/>
</dbReference>
<keyword evidence="2" id="KW-0812">Transmembrane</keyword>
<dbReference type="Proteomes" id="UP000002866">
    <property type="component" value="Chromosome 2"/>
</dbReference>
<dbReference type="FunCoup" id="I2H063">
    <property type="interactions" value="42"/>
</dbReference>
<feature type="transmembrane region" description="Helical" evidence="2">
    <location>
        <begin position="47"/>
        <end position="66"/>
    </location>
</feature>
<dbReference type="Pfam" id="PF00789">
    <property type="entry name" value="UBX"/>
    <property type="match status" value="1"/>
</dbReference>
<dbReference type="OrthoDB" id="1026733at2759"/>
<dbReference type="GO" id="GO:0043130">
    <property type="term" value="F:ubiquitin binding"/>
    <property type="evidence" value="ECO:0007669"/>
    <property type="project" value="TreeGrafter"/>
</dbReference>
<proteinExistence type="predicted"/>
<keyword evidence="2" id="KW-1133">Transmembrane helix</keyword>
<dbReference type="PANTHER" id="PTHR23322">
    <property type="entry name" value="FAS-ASSOCIATED PROTEIN"/>
    <property type="match status" value="1"/>
</dbReference>
<evidence type="ECO:0000313" key="5">
    <source>
        <dbReference type="Proteomes" id="UP000002866"/>
    </source>
</evidence>
<dbReference type="GO" id="GO:0005783">
    <property type="term" value="C:endoplasmic reticulum"/>
    <property type="evidence" value="ECO:0007669"/>
    <property type="project" value="TreeGrafter"/>
</dbReference>
<sequence length="427" mass="50077">MSLNSIPGGFQEAPTSQGETIESNHGISDNEANLQRLPAIERLCAKIFQAPFIILYFVITLAFNVMDIFKPFKRMLCFYDRHPSQTVDRITQLNNLMDMLILECQTRNISKSLIDEENTLSERFDFNTLYNLNDGRLRDEIIKGTYTDLLDICTEQCKYGLIYLHDPLLDNSTNYLEEILCTENFINLVNKYQILLWFGDVVTSEGLQIVNAMKIRELPFLAVISLNSNKVMEMKGKLEGNLSKYESDYLETILNKNYNELLQLRQQKQNIALERIIREQQDSRYRESLRRDQRRDQERADAARIANEYRVKSRNWLLWRKSRLRCGDNEDSCRLAIRFEDGVRVVERFKSDCHVEDIYVYVVLREKGLLESEEEFHGDENEFESFVYDYGFRLVTPAPRKELDKNLVLKDEPLLYPSGSVLVESEL</sequence>
<dbReference type="GO" id="GO:0016567">
    <property type="term" value="P:protein ubiquitination"/>
    <property type="evidence" value="ECO:0007669"/>
    <property type="project" value="EnsemblFungi"/>
</dbReference>
<keyword evidence="2" id="KW-0472">Membrane</keyword>
<dbReference type="GO" id="GO:0030136">
    <property type="term" value="C:clathrin-coated vesicle"/>
    <property type="evidence" value="ECO:0007669"/>
    <property type="project" value="EnsemblFungi"/>
</dbReference>
<dbReference type="InParanoid" id="I2H063"/>
<dbReference type="Gene3D" id="3.10.20.90">
    <property type="entry name" value="Phosphatidylinositol 3-kinase Catalytic Subunit, Chain A, domain 1"/>
    <property type="match status" value="1"/>
</dbReference>
<dbReference type="InterPro" id="IPR029071">
    <property type="entry name" value="Ubiquitin-like_domsf"/>
</dbReference>
<feature type="region of interest" description="Disordered" evidence="1">
    <location>
        <begin position="1"/>
        <end position="25"/>
    </location>
</feature>
<evidence type="ECO:0000259" key="3">
    <source>
        <dbReference type="PROSITE" id="PS50033"/>
    </source>
</evidence>
<dbReference type="OMA" id="FFQGSYT"/>
<evidence type="ECO:0000256" key="2">
    <source>
        <dbReference type="SAM" id="Phobius"/>
    </source>
</evidence>
<dbReference type="SUPFAM" id="SSF54236">
    <property type="entry name" value="Ubiquitin-like"/>
    <property type="match status" value="1"/>
</dbReference>
<dbReference type="SUPFAM" id="SSF52833">
    <property type="entry name" value="Thioredoxin-like"/>
    <property type="match status" value="1"/>
</dbReference>
<dbReference type="Gene3D" id="3.40.30.10">
    <property type="entry name" value="Glutaredoxin"/>
    <property type="match status" value="1"/>
</dbReference>
<dbReference type="EMBL" id="HE806317">
    <property type="protein sequence ID" value="CCH59765.1"/>
    <property type="molecule type" value="Genomic_DNA"/>
</dbReference>
<dbReference type="RefSeq" id="XP_004179284.1">
    <property type="nucleotide sequence ID" value="XM_004179236.1"/>
</dbReference>
<dbReference type="GeneID" id="14493885"/>
<name>I2H063_HENB6</name>
<dbReference type="InterPro" id="IPR050730">
    <property type="entry name" value="UBX_domain-protein"/>
</dbReference>
<evidence type="ECO:0000313" key="4">
    <source>
        <dbReference type="EMBL" id="CCH59765.1"/>
    </source>
</evidence>
<dbReference type="PROSITE" id="PS50033">
    <property type="entry name" value="UBX"/>
    <property type="match status" value="1"/>
</dbReference>
<dbReference type="GO" id="GO:0030276">
    <property type="term" value="F:clathrin binding"/>
    <property type="evidence" value="ECO:0007669"/>
    <property type="project" value="EnsemblFungi"/>
</dbReference>
<dbReference type="SMART" id="SM00594">
    <property type="entry name" value="UAS"/>
    <property type="match status" value="1"/>
</dbReference>
<organism evidence="4 5">
    <name type="scientific">Henningerozyma blattae (strain ATCC 34711 / CBS 6284 / DSM 70876 / NBRC 10599 / NRRL Y-10934 / UCD 77-7)</name>
    <name type="common">Yeast</name>
    <name type="synonym">Tetrapisispora blattae</name>
    <dbReference type="NCBI Taxonomy" id="1071380"/>
    <lineage>
        <taxon>Eukaryota</taxon>
        <taxon>Fungi</taxon>
        <taxon>Dikarya</taxon>
        <taxon>Ascomycota</taxon>
        <taxon>Saccharomycotina</taxon>
        <taxon>Saccharomycetes</taxon>
        <taxon>Saccharomycetales</taxon>
        <taxon>Saccharomycetaceae</taxon>
        <taxon>Henningerozyma</taxon>
    </lineage>
</organism>
<feature type="domain" description="UBX" evidence="3">
    <location>
        <begin position="328"/>
        <end position="427"/>
    </location>
</feature>
<gene>
    <name evidence="4" type="primary">TBLA0B09480</name>
    <name evidence="4" type="ORF">TBLA_0B09480</name>
</gene>
<dbReference type="SMART" id="SM00166">
    <property type="entry name" value="UBX"/>
    <property type="match status" value="1"/>
</dbReference>
<protein>
    <recommendedName>
        <fullName evidence="3">UBX domain-containing protein</fullName>
    </recommendedName>
</protein>